<evidence type="ECO:0000256" key="1">
    <source>
        <dbReference type="ARBA" id="ARBA00005532"/>
    </source>
</evidence>
<dbReference type="FunFam" id="1.10.8.10:FF:000001">
    <property type="entry name" value="Elongation factor Ts"/>
    <property type="match status" value="1"/>
</dbReference>
<dbReference type="Pfam" id="PF00889">
    <property type="entry name" value="EF_TS"/>
    <property type="match status" value="1"/>
</dbReference>
<dbReference type="SUPFAM" id="SSF54713">
    <property type="entry name" value="Elongation factor Ts (EF-Ts), dimerisation domain"/>
    <property type="match status" value="1"/>
</dbReference>
<organism evidence="7 8">
    <name type="scientific">Candidatus Gottesmanbacteria bacterium RIFCSPHIGHO2_01_FULL_42_12</name>
    <dbReference type="NCBI Taxonomy" id="1798377"/>
    <lineage>
        <taxon>Bacteria</taxon>
        <taxon>Candidatus Gottesmaniibacteriota</taxon>
    </lineage>
</organism>
<evidence type="ECO:0000256" key="4">
    <source>
        <dbReference type="ARBA" id="ARBA00022917"/>
    </source>
</evidence>
<evidence type="ECO:0000313" key="8">
    <source>
        <dbReference type="Proteomes" id="UP000178681"/>
    </source>
</evidence>
<reference evidence="7 8" key="1">
    <citation type="journal article" date="2016" name="Nat. Commun.">
        <title>Thousands of microbial genomes shed light on interconnected biogeochemical processes in an aquifer system.</title>
        <authorList>
            <person name="Anantharaman K."/>
            <person name="Brown C.T."/>
            <person name="Hug L.A."/>
            <person name="Sharon I."/>
            <person name="Castelle C.J."/>
            <person name="Probst A.J."/>
            <person name="Thomas B.C."/>
            <person name="Singh A."/>
            <person name="Wilkins M.J."/>
            <person name="Karaoz U."/>
            <person name="Brodie E.L."/>
            <person name="Williams K.H."/>
            <person name="Hubbard S.S."/>
            <person name="Banfield J.F."/>
        </authorList>
    </citation>
    <scope>NUCLEOTIDE SEQUENCE [LARGE SCALE GENOMIC DNA]</scope>
</reference>
<protein>
    <recommendedName>
        <fullName evidence="2 5">Elongation factor Ts</fullName>
        <shortName evidence="5">EF-Ts</shortName>
    </recommendedName>
</protein>
<dbReference type="Gene3D" id="1.10.8.10">
    <property type="entry name" value="DNA helicase RuvA subunit, C-terminal domain"/>
    <property type="match status" value="1"/>
</dbReference>
<dbReference type="STRING" id="1798377.A2872_01890"/>
<accession>A0A1F5Z5I2</accession>
<proteinExistence type="inferred from homology"/>
<dbReference type="PANTHER" id="PTHR11741:SF0">
    <property type="entry name" value="ELONGATION FACTOR TS, MITOCHONDRIAL"/>
    <property type="match status" value="1"/>
</dbReference>
<dbReference type="InterPro" id="IPR009060">
    <property type="entry name" value="UBA-like_sf"/>
</dbReference>
<dbReference type="AlphaFoldDB" id="A0A1F5Z5I2"/>
<comment type="caution">
    <text evidence="7">The sequence shown here is derived from an EMBL/GenBank/DDBJ whole genome shotgun (WGS) entry which is preliminary data.</text>
</comment>
<evidence type="ECO:0000256" key="2">
    <source>
        <dbReference type="ARBA" id="ARBA00016956"/>
    </source>
</evidence>
<dbReference type="HAMAP" id="MF_00050">
    <property type="entry name" value="EF_Ts"/>
    <property type="match status" value="1"/>
</dbReference>
<dbReference type="Gene3D" id="3.30.479.20">
    <property type="entry name" value="Elongation factor Ts, dimerisation domain"/>
    <property type="match status" value="1"/>
</dbReference>
<name>A0A1F5Z5I2_9BACT</name>
<dbReference type="InterPro" id="IPR001816">
    <property type="entry name" value="Transl_elong_EFTs/EF1B"/>
</dbReference>
<sequence>MASIDKIKKLRELTGAGIADCRMALEQTLDDTEKALEVLKIKGLEKADKKADRLTGQGKVFSYVHSTGKVGVVVSLLCETDFVAKTQEFNNLGKEICLQIASMSPETVEGLLTQEYIRDPKLTISDMIKTTVGKLGENIKVGEFNRIKI</sequence>
<dbReference type="EMBL" id="MFJG01000003">
    <property type="protein sequence ID" value="OGG07691.1"/>
    <property type="molecule type" value="Genomic_DNA"/>
</dbReference>
<keyword evidence="5" id="KW-0963">Cytoplasm</keyword>
<keyword evidence="3 5" id="KW-0251">Elongation factor</keyword>
<dbReference type="CDD" id="cd14275">
    <property type="entry name" value="UBA_EF-Ts"/>
    <property type="match status" value="1"/>
</dbReference>
<feature type="domain" description="Translation elongation factor EFTs/EF1B dimerisation" evidence="6">
    <location>
        <begin position="72"/>
        <end position="148"/>
    </location>
</feature>
<evidence type="ECO:0000313" key="7">
    <source>
        <dbReference type="EMBL" id="OGG07691.1"/>
    </source>
</evidence>
<dbReference type="PANTHER" id="PTHR11741">
    <property type="entry name" value="ELONGATION FACTOR TS"/>
    <property type="match status" value="1"/>
</dbReference>
<dbReference type="InterPro" id="IPR014039">
    <property type="entry name" value="Transl_elong_EFTs/EF1B_dimer"/>
</dbReference>
<keyword evidence="4 5" id="KW-0648">Protein biosynthesis</keyword>
<dbReference type="NCBIfam" id="TIGR00116">
    <property type="entry name" value="tsf"/>
    <property type="match status" value="1"/>
</dbReference>
<evidence type="ECO:0000256" key="3">
    <source>
        <dbReference type="ARBA" id="ARBA00022768"/>
    </source>
</evidence>
<comment type="function">
    <text evidence="5">Associates with the EF-Tu.GDP complex and induces the exchange of GDP to GTP. It remains bound to the aminoacyl-tRNA.EF-Tu.GTP complex up to the GTP hydrolysis stage on the ribosome.</text>
</comment>
<gene>
    <name evidence="5" type="primary">tsf</name>
    <name evidence="7" type="ORF">A2872_01890</name>
</gene>
<comment type="subcellular location">
    <subcellularLocation>
        <location evidence="5">Cytoplasm</location>
    </subcellularLocation>
</comment>
<dbReference type="SUPFAM" id="SSF46934">
    <property type="entry name" value="UBA-like"/>
    <property type="match status" value="1"/>
</dbReference>
<evidence type="ECO:0000256" key="5">
    <source>
        <dbReference type="HAMAP-Rule" id="MF_00050"/>
    </source>
</evidence>
<dbReference type="GO" id="GO:0003746">
    <property type="term" value="F:translation elongation factor activity"/>
    <property type="evidence" value="ECO:0007669"/>
    <property type="project" value="UniProtKB-UniRule"/>
</dbReference>
<feature type="region of interest" description="Involved in Mg(2+) ion dislocation from EF-Tu" evidence="5">
    <location>
        <begin position="80"/>
        <end position="83"/>
    </location>
</feature>
<comment type="similarity">
    <text evidence="1 5">Belongs to the EF-Ts family.</text>
</comment>
<evidence type="ECO:0000259" key="6">
    <source>
        <dbReference type="Pfam" id="PF00889"/>
    </source>
</evidence>
<dbReference type="InterPro" id="IPR036402">
    <property type="entry name" value="EF-Ts_dimer_sf"/>
</dbReference>
<dbReference type="Proteomes" id="UP000178681">
    <property type="component" value="Unassembled WGS sequence"/>
</dbReference>
<dbReference type="GO" id="GO:0005737">
    <property type="term" value="C:cytoplasm"/>
    <property type="evidence" value="ECO:0007669"/>
    <property type="project" value="UniProtKB-SubCell"/>
</dbReference>